<proteinExistence type="predicted"/>
<dbReference type="Gene3D" id="3.30.420.10">
    <property type="entry name" value="Ribonuclease H-like superfamily/Ribonuclease H"/>
    <property type="match status" value="1"/>
</dbReference>
<dbReference type="InterPro" id="IPR002156">
    <property type="entry name" value="RNaseH_domain"/>
</dbReference>
<comment type="caution">
    <text evidence="2">The sequence shown here is derived from an EMBL/GenBank/DDBJ whole genome shotgun (WGS) entry which is preliminary data.</text>
</comment>
<dbReference type="Pfam" id="PF13456">
    <property type="entry name" value="RVT_3"/>
    <property type="match status" value="1"/>
</dbReference>
<dbReference type="NCBIfam" id="NF005822">
    <property type="entry name" value="PRK07708.1"/>
    <property type="match status" value="1"/>
</dbReference>
<evidence type="ECO:0000313" key="2">
    <source>
        <dbReference type="EMBL" id="TQE92166.1"/>
    </source>
</evidence>
<reference evidence="2 3" key="1">
    <citation type="submission" date="2019-06" db="EMBL/GenBank/DDBJ databases">
        <title>Genome sequence of Ureibacillus terrenus.</title>
        <authorList>
            <person name="Maclea K.S."/>
            <person name="Simoes M."/>
        </authorList>
    </citation>
    <scope>NUCLEOTIDE SEQUENCE [LARGE SCALE GENOMIC DNA]</scope>
    <source>
        <strain evidence="2 3">ATCC BAA-384</strain>
    </source>
</reference>
<dbReference type="RefSeq" id="WP_141600719.1">
    <property type="nucleotide sequence ID" value="NZ_JARMSB010000004.1"/>
</dbReference>
<keyword evidence="2" id="KW-0548">Nucleotidyltransferase</keyword>
<keyword evidence="2" id="KW-0695">RNA-directed DNA polymerase</keyword>
<dbReference type="PROSITE" id="PS50879">
    <property type="entry name" value="RNASE_H_1"/>
    <property type="match status" value="1"/>
</dbReference>
<dbReference type="GO" id="GO:0004523">
    <property type="term" value="F:RNA-DNA hybrid ribonuclease activity"/>
    <property type="evidence" value="ECO:0007669"/>
    <property type="project" value="InterPro"/>
</dbReference>
<dbReference type="PANTHER" id="PTHR48475">
    <property type="entry name" value="RIBONUCLEASE H"/>
    <property type="match status" value="1"/>
</dbReference>
<dbReference type="GO" id="GO:0003676">
    <property type="term" value="F:nucleic acid binding"/>
    <property type="evidence" value="ECO:0007669"/>
    <property type="project" value="InterPro"/>
</dbReference>
<dbReference type="InterPro" id="IPR036397">
    <property type="entry name" value="RNaseH_sf"/>
</dbReference>
<organism evidence="2 3">
    <name type="scientific">Ureibacillus terrenus</name>
    <dbReference type="NCBI Taxonomy" id="118246"/>
    <lineage>
        <taxon>Bacteria</taxon>
        <taxon>Bacillati</taxon>
        <taxon>Bacillota</taxon>
        <taxon>Bacilli</taxon>
        <taxon>Bacillales</taxon>
        <taxon>Caryophanaceae</taxon>
        <taxon>Ureibacillus</taxon>
    </lineage>
</organism>
<gene>
    <name evidence="2" type="ORF">FKZ59_00220</name>
</gene>
<dbReference type="SUPFAM" id="SSF53098">
    <property type="entry name" value="Ribonuclease H-like"/>
    <property type="match status" value="1"/>
</dbReference>
<dbReference type="AlphaFoldDB" id="A0A540V5Y2"/>
<dbReference type="EMBL" id="VIGD01000001">
    <property type="protein sequence ID" value="TQE92166.1"/>
    <property type="molecule type" value="Genomic_DNA"/>
</dbReference>
<dbReference type="CDD" id="cd09279">
    <property type="entry name" value="RNase_HI_like"/>
    <property type="match status" value="1"/>
</dbReference>
<keyword evidence="3" id="KW-1185">Reference proteome</keyword>
<evidence type="ECO:0000313" key="3">
    <source>
        <dbReference type="Proteomes" id="UP000315753"/>
    </source>
</evidence>
<accession>A0A540V5Y2</accession>
<dbReference type="OrthoDB" id="2680098at2"/>
<evidence type="ECO:0000259" key="1">
    <source>
        <dbReference type="PROSITE" id="PS50879"/>
    </source>
</evidence>
<dbReference type="Proteomes" id="UP000315753">
    <property type="component" value="Unassembled WGS sequence"/>
</dbReference>
<dbReference type="PANTHER" id="PTHR48475:SF1">
    <property type="entry name" value="RNASE H TYPE-1 DOMAIN-CONTAINING PROTEIN"/>
    <property type="match status" value="1"/>
</dbReference>
<name>A0A540V5Y2_9BACL</name>
<sequence length="217" mass="24839">MKIVVVWTYHYKGVETTFRSDEMAPAQALSVAEEISKTGRAKAITFLDEQGGTWTAKELKKYLKEMETEPANVVVYFDGGFDLGRRAAGVGCAIYFEQNNKRYRIRKNLKMDSIKSNNEAEYAALYFSIQELESMGVRHQTVRFIGDSQVVINQMSGEWPLYEKDLSYWADKIDEKLNQLGIQPQYELVGRKSNEEADRLATQALNEIEIDGKIELQ</sequence>
<dbReference type="GO" id="GO:0003964">
    <property type="term" value="F:RNA-directed DNA polymerase activity"/>
    <property type="evidence" value="ECO:0007669"/>
    <property type="project" value="UniProtKB-KW"/>
</dbReference>
<protein>
    <submittedName>
        <fullName evidence="2">Reverse transcriptase-like protein</fullName>
    </submittedName>
</protein>
<dbReference type="InterPro" id="IPR012337">
    <property type="entry name" value="RNaseH-like_sf"/>
</dbReference>
<keyword evidence="2" id="KW-0808">Transferase</keyword>
<feature type="domain" description="RNase H type-1" evidence="1">
    <location>
        <begin position="69"/>
        <end position="206"/>
    </location>
</feature>